<reference evidence="3" key="1">
    <citation type="journal article" date="2009" name="Genome Res.">
        <title>Comparative genomic analyses of the human fungal pathogens Coccidioides and their relatives.</title>
        <authorList>
            <person name="Sharpton T.J."/>
            <person name="Stajich J.E."/>
            <person name="Rounsley S.D."/>
            <person name="Gardner M.J."/>
            <person name="Wortman J.R."/>
            <person name="Jordar V.S."/>
            <person name="Maiti R."/>
            <person name="Kodira C.D."/>
            <person name="Neafsey D.E."/>
            <person name="Zeng Q."/>
            <person name="Hung C.-Y."/>
            <person name="McMahan C."/>
            <person name="Muszewska A."/>
            <person name="Grynberg M."/>
            <person name="Mandel M.A."/>
            <person name="Kellner E.M."/>
            <person name="Barker B.M."/>
            <person name="Galgiani J.N."/>
            <person name="Orbach M.J."/>
            <person name="Kirkland T.N."/>
            <person name="Cole G.T."/>
            <person name="Henn M.R."/>
            <person name="Birren B.W."/>
            <person name="Taylor J.W."/>
        </authorList>
    </citation>
    <scope>NUCLEOTIDE SEQUENCE [LARGE SCALE GENOMIC DNA]</scope>
    <source>
        <strain evidence="3">RS</strain>
    </source>
</reference>
<dbReference type="GeneID" id="24164011"/>
<keyword evidence="1" id="KW-0812">Transmembrane</keyword>
<proteinExistence type="predicted"/>
<sequence>MGNAVRRYNWSNCDRGVFVGSCARNLQGRSLYLLGKSFWWLKGTLFAWNFANFISLGITPLFSSQPKEA</sequence>
<dbReference type="VEuPathDB" id="FungiDB:CIMG_12142"/>
<dbReference type="RefSeq" id="XP_012213994.1">
    <property type="nucleotide sequence ID" value="XM_012358571.1"/>
</dbReference>
<dbReference type="KEGG" id="cim:CIMG_12142"/>
<evidence type="ECO:0000313" key="3">
    <source>
        <dbReference type="Proteomes" id="UP000001261"/>
    </source>
</evidence>
<dbReference type="AlphaFoldDB" id="A0A0D8JUJ3"/>
<organism evidence="2 3">
    <name type="scientific">Coccidioides immitis (strain RS)</name>
    <name type="common">Valley fever fungus</name>
    <dbReference type="NCBI Taxonomy" id="246410"/>
    <lineage>
        <taxon>Eukaryota</taxon>
        <taxon>Fungi</taxon>
        <taxon>Dikarya</taxon>
        <taxon>Ascomycota</taxon>
        <taxon>Pezizomycotina</taxon>
        <taxon>Eurotiomycetes</taxon>
        <taxon>Eurotiomycetidae</taxon>
        <taxon>Onygenales</taxon>
        <taxon>Onygenaceae</taxon>
        <taxon>Coccidioides</taxon>
    </lineage>
</organism>
<keyword evidence="1" id="KW-0472">Membrane</keyword>
<protein>
    <submittedName>
        <fullName evidence="2">Uncharacterized protein</fullName>
    </submittedName>
</protein>
<accession>A0A0D8JUJ3</accession>
<dbReference type="Proteomes" id="UP000001261">
    <property type="component" value="Unassembled WGS sequence"/>
</dbReference>
<dbReference type="EMBL" id="GG704913">
    <property type="protein sequence ID" value="KJF60794.1"/>
    <property type="molecule type" value="Genomic_DNA"/>
</dbReference>
<dbReference type="InParanoid" id="A0A0D8JUJ3"/>
<keyword evidence="1" id="KW-1133">Transmembrane helix</keyword>
<evidence type="ECO:0000313" key="2">
    <source>
        <dbReference type="EMBL" id="KJF60794.1"/>
    </source>
</evidence>
<feature type="transmembrane region" description="Helical" evidence="1">
    <location>
        <begin position="39"/>
        <end position="62"/>
    </location>
</feature>
<evidence type="ECO:0000256" key="1">
    <source>
        <dbReference type="SAM" id="Phobius"/>
    </source>
</evidence>
<name>A0A0D8JUJ3_COCIM</name>
<keyword evidence="3" id="KW-1185">Reference proteome</keyword>
<gene>
    <name evidence="2" type="ORF">CIMG_12142</name>
</gene>
<reference evidence="3" key="2">
    <citation type="journal article" date="2010" name="Genome Res.">
        <title>Population genomic sequencing of Coccidioides fungi reveals recent hybridization and transposon control.</title>
        <authorList>
            <person name="Neafsey D.E."/>
            <person name="Barker B.M."/>
            <person name="Sharpton T.J."/>
            <person name="Stajich J.E."/>
            <person name="Park D.J."/>
            <person name="Whiston E."/>
            <person name="Hung C.-Y."/>
            <person name="McMahan C."/>
            <person name="White J."/>
            <person name="Sykes S."/>
            <person name="Heiman D."/>
            <person name="Young S."/>
            <person name="Zeng Q."/>
            <person name="Abouelleil A."/>
            <person name="Aftuck L."/>
            <person name="Bessette D."/>
            <person name="Brown A."/>
            <person name="FitzGerald M."/>
            <person name="Lui A."/>
            <person name="Macdonald J.P."/>
            <person name="Priest M."/>
            <person name="Orbach M.J."/>
            <person name="Galgiani J.N."/>
            <person name="Kirkland T.N."/>
            <person name="Cole G.T."/>
            <person name="Birren B.W."/>
            <person name="Henn M.R."/>
            <person name="Taylor J.W."/>
            <person name="Rounsley S.D."/>
        </authorList>
    </citation>
    <scope>GENOME REANNOTATION</scope>
    <source>
        <strain evidence="3">RS</strain>
    </source>
</reference>